<reference evidence="3" key="1">
    <citation type="journal article" date="2019" name="Int. J. Syst. Evol. Microbiol.">
        <title>The Global Catalogue of Microorganisms (GCM) 10K type strain sequencing project: providing services to taxonomists for standard genome sequencing and annotation.</title>
        <authorList>
            <consortium name="The Broad Institute Genomics Platform"/>
            <consortium name="The Broad Institute Genome Sequencing Center for Infectious Disease"/>
            <person name="Wu L."/>
            <person name="Ma J."/>
        </authorList>
    </citation>
    <scope>NUCLEOTIDE SEQUENCE [LARGE SCALE GENOMIC DNA]</scope>
    <source>
        <strain evidence="3">JCM 31037</strain>
    </source>
</reference>
<protein>
    <recommendedName>
        <fullName evidence="4">Secreted protein</fullName>
    </recommendedName>
</protein>
<feature type="signal peptide" evidence="1">
    <location>
        <begin position="1"/>
        <end position="25"/>
    </location>
</feature>
<evidence type="ECO:0000313" key="3">
    <source>
        <dbReference type="Proteomes" id="UP001597260"/>
    </source>
</evidence>
<name>A0ABW3YJ91_9ACTN</name>
<dbReference type="Proteomes" id="UP001597260">
    <property type="component" value="Unassembled WGS sequence"/>
</dbReference>
<keyword evidence="1" id="KW-0732">Signal</keyword>
<proteinExistence type="predicted"/>
<evidence type="ECO:0008006" key="4">
    <source>
        <dbReference type="Google" id="ProtNLM"/>
    </source>
</evidence>
<feature type="chain" id="PRO_5046715185" description="Secreted protein" evidence="1">
    <location>
        <begin position="26"/>
        <end position="151"/>
    </location>
</feature>
<accession>A0ABW3YJ91</accession>
<organism evidence="2 3">
    <name type="scientific">Micromonospora sonneratiae</name>
    <dbReference type="NCBI Taxonomy" id="1184706"/>
    <lineage>
        <taxon>Bacteria</taxon>
        <taxon>Bacillati</taxon>
        <taxon>Actinomycetota</taxon>
        <taxon>Actinomycetes</taxon>
        <taxon>Micromonosporales</taxon>
        <taxon>Micromonosporaceae</taxon>
        <taxon>Micromonospora</taxon>
    </lineage>
</organism>
<dbReference type="EMBL" id="JBHTMP010000051">
    <property type="protein sequence ID" value="MFD1324562.1"/>
    <property type="molecule type" value="Genomic_DNA"/>
</dbReference>
<gene>
    <name evidence="2" type="ORF">ACFQ4H_26085</name>
</gene>
<keyword evidence="3" id="KW-1185">Reference proteome</keyword>
<comment type="caution">
    <text evidence="2">The sequence shown here is derived from an EMBL/GenBank/DDBJ whole genome shotgun (WGS) entry which is preliminary data.</text>
</comment>
<evidence type="ECO:0000256" key="1">
    <source>
        <dbReference type="SAM" id="SignalP"/>
    </source>
</evidence>
<sequence>MKWKLLLAAFAALVVAFGLSTPAQAHSTDDWTTIAQHPEQWPGHRYANASITGSETETHIDWSGTAVVVSSFVKDSKQDGWCAIVQIRYEIKTNDTWAGHWHYRVPKVDCTDGNGGLFSSIYYARYPTRSLHARACIGYADGTTYSCGAWQ</sequence>
<evidence type="ECO:0000313" key="2">
    <source>
        <dbReference type="EMBL" id="MFD1324562.1"/>
    </source>
</evidence>
<dbReference type="RefSeq" id="WP_377575394.1">
    <property type="nucleotide sequence ID" value="NZ_JBHTMP010000051.1"/>
</dbReference>